<feature type="transmembrane region" description="Helical" evidence="5">
    <location>
        <begin position="218"/>
        <end position="239"/>
    </location>
</feature>
<name>A0AA89CB23_PINIB</name>
<dbReference type="GO" id="GO:0005886">
    <property type="term" value="C:plasma membrane"/>
    <property type="evidence" value="ECO:0007669"/>
    <property type="project" value="TreeGrafter"/>
</dbReference>
<comment type="caution">
    <text evidence="6">The sequence shown here is derived from an EMBL/GenBank/DDBJ whole genome shotgun (WGS) entry which is preliminary data.</text>
</comment>
<dbReference type="InterPro" id="IPR018499">
    <property type="entry name" value="Tetraspanin/Peripherin"/>
</dbReference>
<keyword evidence="7" id="KW-1185">Reference proteome</keyword>
<keyword evidence="3 5" id="KW-1133">Transmembrane helix</keyword>
<comment type="subcellular location">
    <subcellularLocation>
        <location evidence="1">Membrane</location>
        <topology evidence="1">Multi-pass membrane protein</topology>
    </subcellularLocation>
</comment>
<dbReference type="InterPro" id="IPR008952">
    <property type="entry name" value="Tetraspanin_EC2_sf"/>
</dbReference>
<dbReference type="EMBL" id="VSWD01000002">
    <property type="protein sequence ID" value="KAK3107659.1"/>
    <property type="molecule type" value="Genomic_DNA"/>
</dbReference>
<feature type="transmembrane region" description="Helical" evidence="5">
    <location>
        <begin position="43"/>
        <end position="67"/>
    </location>
</feature>
<keyword evidence="2 5" id="KW-0812">Transmembrane</keyword>
<dbReference type="PANTHER" id="PTHR19282:SF552">
    <property type="entry name" value="TETRASPANIN"/>
    <property type="match status" value="1"/>
</dbReference>
<dbReference type="Gene3D" id="1.10.1450.10">
    <property type="entry name" value="Tetraspanin"/>
    <property type="match status" value="1"/>
</dbReference>
<dbReference type="SUPFAM" id="SSF48652">
    <property type="entry name" value="Tetraspanin"/>
    <property type="match status" value="1"/>
</dbReference>
<sequence>MGVAILVGGIVMTQKGGAYFDQYMPLLEEITIGSFKLGSLVKALAGLGISLGLFAIVVSIMGIVGAWCKMRILLVLYGVVIILIFIIELVALGGWFQFKQDLVGNMKNQMLTLLQRYDGQNRANPLSRAWNYLFLTFHCCGVNPIVYGNDFVSSLWWFNPLRGASVIPGHCCIGVDQTTAEFQTNQVCTVQPNNFNSYIQRGCYDELTNIFGPYSSTFIALGVVLVVIEVNITFLIYFVHS</sequence>
<dbReference type="PANTHER" id="PTHR19282">
    <property type="entry name" value="TETRASPANIN"/>
    <property type="match status" value="1"/>
</dbReference>
<evidence type="ECO:0000256" key="3">
    <source>
        <dbReference type="ARBA" id="ARBA00022989"/>
    </source>
</evidence>
<proteinExistence type="predicted"/>
<accession>A0AA89CB23</accession>
<dbReference type="Pfam" id="PF00335">
    <property type="entry name" value="Tetraspanin"/>
    <property type="match status" value="1"/>
</dbReference>
<evidence type="ECO:0000313" key="7">
    <source>
        <dbReference type="Proteomes" id="UP001186944"/>
    </source>
</evidence>
<dbReference type="Proteomes" id="UP001186944">
    <property type="component" value="Unassembled WGS sequence"/>
</dbReference>
<evidence type="ECO:0008006" key="8">
    <source>
        <dbReference type="Google" id="ProtNLM"/>
    </source>
</evidence>
<evidence type="ECO:0000256" key="5">
    <source>
        <dbReference type="SAM" id="Phobius"/>
    </source>
</evidence>
<reference evidence="6" key="1">
    <citation type="submission" date="2019-08" db="EMBL/GenBank/DDBJ databases">
        <title>The improved chromosome-level genome for the pearl oyster Pinctada fucata martensii using PacBio sequencing and Hi-C.</title>
        <authorList>
            <person name="Zheng Z."/>
        </authorList>
    </citation>
    <scope>NUCLEOTIDE SEQUENCE</scope>
    <source>
        <strain evidence="6">ZZ-2019</strain>
        <tissue evidence="6">Adductor muscle</tissue>
    </source>
</reference>
<evidence type="ECO:0000256" key="2">
    <source>
        <dbReference type="ARBA" id="ARBA00022692"/>
    </source>
</evidence>
<evidence type="ECO:0000256" key="4">
    <source>
        <dbReference type="ARBA" id="ARBA00023136"/>
    </source>
</evidence>
<evidence type="ECO:0000256" key="1">
    <source>
        <dbReference type="ARBA" id="ARBA00004141"/>
    </source>
</evidence>
<dbReference type="AlphaFoldDB" id="A0AA89CB23"/>
<protein>
    <recommendedName>
        <fullName evidence="8">Tetraspanin</fullName>
    </recommendedName>
</protein>
<organism evidence="6 7">
    <name type="scientific">Pinctada imbricata</name>
    <name type="common">Atlantic pearl-oyster</name>
    <name type="synonym">Pinctada martensii</name>
    <dbReference type="NCBI Taxonomy" id="66713"/>
    <lineage>
        <taxon>Eukaryota</taxon>
        <taxon>Metazoa</taxon>
        <taxon>Spiralia</taxon>
        <taxon>Lophotrochozoa</taxon>
        <taxon>Mollusca</taxon>
        <taxon>Bivalvia</taxon>
        <taxon>Autobranchia</taxon>
        <taxon>Pteriomorphia</taxon>
        <taxon>Pterioida</taxon>
        <taxon>Pterioidea</taxon>
        <taxon>Pteriidae</taxon>
        <taxon>Pinctada</taxon>
    </lineage>
</organism>
<keyword evidence="4 5" id="KW-0472">Membrane</keyword>
<feature type="transmembrane region" description="Helical" evidence="5">
    <location>
        <begin position="74"/>
        <end position="96"/>
    </location>
</feature>
<evidence type="ECO:0000313" key="6">
    <source>
        <dbReference type="EMBL" id="KAK3107659.1"/>
    </source>
</evidence>
<gene>
    <name evidence="6" type="ORF">FSP39_019365</name>
</gene>